<reference evidence="3" key="1">
    <citation type="submission" date="2021-04" db="EMBL/GenBank/DDBJ databases">
        <title>Genome based classification of Actinospica acidithermotolerans sp. nov., an actinobacterium isolated from an Indonesian hot spring.</title>
        <authorList>
            <person name="Kusuma A.B."/>
            <person name="Putra K.E."/>
            <person name="Nafisah S."/>
            <person name="Loh J."/>
            <person name="Nouioui I."/>
            <person name="Goodfellow M."/>
        </authorList>
    </citation>
    <scope>NUCLEOTIDE SEQUENCE</scope>
    <source>
        <strain evidence="3">DSM 45618</strain>
    </source>
</reference>
<dbReference type="CDD" id="cd18809">
    <property type="entry name" value="SF1_C_RecD"/>
    <property type="match status" value="1"/>
</dbReference>
<accession>A0A8J7WPL9</accession>
<protein>
    <submittedName>
        <fullName evidence="3">Relaxase domain-containing protein</fullName>
    </submittedName>
</protein>
<feature type="compositionally biased region" description="Low complexity" evidence="1">
    <location>
        <begin position="1479"/>
        <end position="1490"/>
    </location>
</feature>
<feature type="compositionally biased region" description="Pro residues" evidence="1">
    <location>
        <begin position="1526"/>
        <end position="1542"/>
    </location>
</feature>
<evidence type="ECO:0000313" key="3">
    <source>
        <dbReference type="EMBL" id="MBS2966316.1"/>
    </source>
</evidence>
<dbReference type="SUPFAM" id="SSF52540">
    <property type="entry name" value="P-loop containing nucleoside triphosphate hydrolases"/>
    <property type="match status" value="2"/>
</dbReference>
<dbReference type="EMBL" id="JAGSXH010000138">
    <property type="protein sequence ID" value="MBS2966316.1"/>
    <property type="molecule type" value="Genomic_DNA"/>
</dbReference>
<sequence length="1542" mass="167399">MAKAWKVVIGSVMTIHKITAGDGYTYLTRQVAAGDTSPERGKSAAAYYAETGNPPGVWMGTGLGVLAVSGAVSEKQMTALFGQGLHPDAEAITAEYRREHVTARMTERQLAKVNEGARRGAALGRPFSTYTDLGPFDQRVEARLAAIRAETGREATGAEEKKVKWEEARRQRRAVAGFDLVFTPVSSVSRLWGLDPRPWVREAIERAHFAARDAALKLLQEHAAHTRTGSSGQAQIETHGLIAAVFDHADNRLGEPNLHSHVAVSSKVLGVDGKWRALDARGLYRMTVAASELYNTVLENALHASLGLEFETRSDTAGKREPVREITGFPARVLSHFTRRRSDIETEYQRLVAEFRAAHGRDPSLSAAHTLAQRATLATRRGKRPPRAWSAMREEWRAQIAEEFGPQALSAVTAVVSERRIRRSKAVTSEQVDVPAAAARVVAEVQEHHATWTRWSVLAQAQRELRGTRFTSPAEQDRAVALVVDAALSTWSLTTEPPELVAEPAALRRSDGSSVFTQHGAERYTSQAVLDAEARLVEAAGTATTVGVDGQSADAVLAEHEQRTGRQLDPGQRALAKAFACDGRLVLAGIGPAGAGKTTAMKALAEVIDAGGIGRLVALATSASAAGVLAVELGTGAENLHKFLWEWTRGKHAKDLAKGRNVPGLEFFALNPGDVILVDEAGMAGTLNLDRLVRIAASRGAVVRLLGDYRQLGAVESGGALRLIANASGAVELSTLYRFADPAEAEATLKIRVGDTAGLDFYQQAGRIRHGSHQSMTEQAYAGWKADMLAGRTALMVAATNAEVAGLCARARADRVAAGQVEPGGVRLHDGNVAGERDLIVTRDNDRRLRAGARDFVKNGDAWQVLARHENGALSVEHLEHHGRVLLPPHYVAANVELLYATTAHRAQGSTVERCHALITEEMARENFYVITSRARHGTVLYVATHELASLDQDEHVDAVRFDADAYAAREILEHVVARESAELSATEQIAAAYAEAESLRTLVPGYEYALDLATDNHYRHLVERVLPELAEQITTDSAWHAVLRALRDAEAGGWDVPALLKGTVRRRELATAESLAQVISWRLRRVIDNELPPKSGPEPAPAEALRYRAILARLAPTLAAQIAPAPEPAASIVLTGTDREREYVSALHKTLGTVRVNQARNDPAWPALLLALRRADDLGLDPPDVIAAAVDRRALRTAPSLSQAVALDVHRHLDARTASAMDDPHSNWPQIMRLLARFEQAGTDPAAALADAVAALETGLDHATLTAVARQLRTTARQLDDPFLPAWLRTARPVDEPQWQPYLDTRAELIRSRVDQLAQTAASTRPAWTSHLGEEPDDPAGREMWLRRLSTVAAYRDQYQVADDDPDHPLGPYPERGRVGHRAYWIAAASLLALRGARTQTDPSWGQLAADRYQTLERVEQTRIAAQLAGQLGSHWLGDPRDPAADADQPVYRNHLAAMLVEHGYLDEPDSGPSPGQASRSARAAAGATRRPERQGRTAQPHPQPEPGPRHAEPPRRQPTAPIQHPQPNPPHQPRGPRPGT</sequence>
<dbReference type="InterPro" id="IPR027417">
    <property type="entry name" value="P-loop_NTPase"/>
</dbReference>
<comment type="caution">
    <text evidence="3">The sequence shown here is derived from an EMBL/GenBank/DDBJ whole genome shotgun (WGS) entry which is preliminary data.</text>
</comment>
<dbReference type="Pfam" id="PF08751">
    <property type="entry name" value="TrwC"/>
    <property type="match status" value="1"/>
</dbReference>
<dbReference type="SMART" id="SM00382">
    <property type="entry name" value="AAA"/>
    <property type="match status" value="1"/>
</dbReference>
<dbReference type="NCBIfam" id="NF041492">
    <property type="entry name" value="MobF"/>
    <property type="match status" value="1"/>
</dbReference>
<gene>
    <name evidence="3" type="ORF">KGA66_24940</name>
</gene>
<dbReference type="Proteomes" id="UP000677913">
    <property type="component" value="Unassembled WGS sequence"/>
</dbReference>
<dbReference type="InterPro" id="IPR003593">
    <property type="entry name" value="AAA+_ATPase"/>
</dbReference>
<dbReference type="Gene3D" id="3.40.50.300">
    <property type="entry name" value="P-loop containing nucleotide triphosphate hydrolases"/>
    <property type="match status" value="2"/>
</dbReference>
<keyword evidence="4" id="KW-1185">Reference proteome</keyword>
<dbReference type="RefSeq" id="WP_211471270.1">
    <property type="nucleotide sequence ID" value="NZ_JAGSXH010000138.1"/>
</dbReference>
<feature type="domain" description="AAA+ ATPase" evidence="2">
    <location>
        <begin position="583"/>
        <end position="822"/>
    </location>
</feature>
<feature type="region of interest" description="Disordered" evidence="1">
    <location>
        <begin position="1466"/>
        <end position="1542"/>
    </location>
</feature>
<evidence type="ECO:0000256" key="1">
    <source>
        <dbReference type="SAM" id="MobiDB-lite"/>
    </source>
</evidence>
<evidence type="ECO:0000313" key="4">
    <source>
        <dbReference type="Proteomes" id="UP000677913"/>
    </source>
</evidence>
<dbReference type="Pfam" id="PF13604">
    <property type="entry name" value="AAA_30"/>
    <property type="match status" value="1"/>
</dbReference>
<dbReference type="InterPro" id="IPR014862">
    <property type="entry name" value="TrwC"/>
</dbReference>
<name>A0A8J7WPL9_9ACTN</name>
<evidence type="ECO:0000259" key="2">
    <source>
        <dbReference type="SMART" id="SM00382"/>
    </source>
</evidence>
<proteinExistence type="predicted"/>
<organism evidence="3 4">
    <name type="scientific">Actinocrinis puniceicyclus</name>
    <dbReference type="NCBI Taxonomy" id="977794"/>
    <lineage>
        <taxon>Bacteria</taxon>
        <taxon>Bacillati</taxon>
        <taxon>Actinomycetota</taxon>
        <taxon>Actinomycetes</taxon>
        <taxon>Catenulisporales</taxon>
        <taxon>Actinospicaceae</taxon>
        <taxon>Actinocrinis</taxon>
    </lineage>
</organism>
<dbReference type="SUPFAM" id="SSF55464">
    <property type="entry name" value="Origin of replication-binding domain, RBD-like"/>
    <property type="match status" value="1"/>
</dbReference>